<feature type="region of interest" description="Disordered" evidence="1">
    <location>
        <begin position="130"/>
        <end position="173"/>
    </location>
</feature>
<gene>
    <name evidence="3" type="ORF">BN656_00818</name>
</gene>
<evidence type="ECO:0000256" key="1">
    <source>
        <dbReference type="SAM" id="MobiDB-lite"/>
    </source>
</evidence>
<feature type="transmembrane region" description="Helical" evidence="2">
    <location>
        <begin position="6"/>
        <end position="25"/>
    </location>
</feature>
<protein>
    <submittedName>
        <fullName evidence="3">Uncharacterized protein</fullName>
    </submittedName>
</protein>
<reference evidence="3" key="1">
    <citation type="submission" date="2012-11" db="EMBL/GenBank/DDBJ databases">
        <title>Dependencies among metagenomic species, viruses, plasmids and units of genetic variation.</title>
        <authorList>
            <person name="Nielsen H.B."/>
            <person name="Almeida M."/>
            <person name="Juncker A.S."/>
            <person name="Rasmussen S."/>
            <person name="Li J."/>
            <person name="Sunagawa S."/>
            <person name="Plichta D."/>
            <person name="Gautier L."/>
            <person name="Le Chatelier E."/>
            <person name="Peletier E."/>
            <person name="Bonde I."/>
            <person name="Nielsen T."/>
            <person name="Manichanh C."/>
            <person name="Arumugam M."/>
            <person name="Batto J."/>
            <person name="Santos M.B.Q.D."/>
            <person name="Blom N."/>
            <person name="Borruel N."/>
            <person name="Burgdorf K.S."/>
            <person name="Boumezbeur F."/>
            <person name="Casellas F."/>
            <person name="Dore J."/>
            <person name="Guarner F."/>
            <person name="Hansen T."/>
            <person name="Hildebrand F."/>
            <person name="Kaas R.S."/>
            <person name="Kennedy S."/>
            <person name="Kristiansen K."/>
            <person name="Kultima J.R."/>
            <person name="Leonard P."/>
            <person name="Levenez F."/>
            <person name="Lund O."/>
            <person name="Moumen B."/>
            <person name="Le Paslier D."/>
            <person name="Pons N."/>
            <person name="Pedersen O."/>
            <person name="Prifti E."/>
            <person name="Qin J."/>
            <person name="Raes J."/>
            <person name="Tap J."/>
            <person name="Tims S."/>
            <person name="Ussery D.W."/>
            <person name="Yamada T."/>
            <person name="MetaHit consortium"/>
            <person name="Renault P."/>
            <person name="Sicheritz-Ponten T."/>
            <person name="Bork P."/>
            <person name="Wang J."/>
            <person name="Brunak S."/>
            <person name="Ehrlich S.D."/>
        </authorList>
    </citation>
    <scope>NUCLEOTIDE SEQUENCE [LARGE SCALE GENOMIC DNA]</scope>
</reference>
<evidence type="ECO:0000313" key="3">
    <source>
        <dbReference type="EMBL" id="CDD56204.1"/>
    </source>
</evidence>
<dbReference type="Proteomes" id="UP000018141">
    <property type="component" value="Unassembled WGS sequence"/>
</dbReference>
<dbReference type="AlphaFoldDB" id="R7AKZ6"/>
<organism evidence="3 4">
    <name type="scientific">Bacteroides pectinophilus CAG:437</name>
    <dbReference type="NCBI Taxonomy" id="1263051"/>
    <lineage>
        <taxon>Bacteria</taxon>
        <taxon>Bacillati</taxon>
        <taxon>Bacillota</taxon>
        <taxon>Clostridia</taxon>
        <taxon>Eubacteriales</taxon>
    </lineage>
</organism>
<evidence type="ECO:0000313" key="4">
    <source>
        <dbReference type="Proteomes" id="UP000018141"/>
    </source>
</evidence>
<accession>R7AKZ6</accession>
<keyword evidence="2" id="KW-0812">Transmembrane</keyword>
<keyword evidence="2" id="KW-1133">Transmembrane helix</keyword>
<sequence>MAVWKIVLIVVLVVLAALFIALLIIGNKMRKRQEEQQAQIDAAKQVMSMLIIDKKIMKMSEAGLPKIVMDQTPKYMRRTKLPIVKAKIGPKVMTLIADNKVFDELPVKAEVKAEVSGIYIVGLKSVRGGKAAPAPAKKKGFMAKLRDKAQKTLDEDKARRAAEEKSSKKNKKK</sequence>
<name>R7AKZ6_9FIRM</name>
<keyword evidence="2" id="KW-0472">Membrane</keyword>
<evidence type="ECO:0000256" key="2">
    <source>
        <dbReference type="SAM" id="Phobius"/>
    </source>
</evidence>
<comment type="caution">
    <text evidence="3">The sequence shown here is derived from an EMBL/GenBank/DDBJ whole genome shotgun (WGS) entry which is preliminary data.</text>
</comment>
<dbReference type="EMBL" id="CBHH010000027">
    <property type="protein sequence ID" value="CDD56204.1"/>
    <property type="molecule type" value="Genomic_DNA"/>
</dbReference>
<feature type="compositionally biased region" description="Basic and acidic residues" evidence="1">
    <location>
        <begin position="144"/>
        <end position="167"/>
    </location>
</feature>
<proteinExistence type="predicted"/>